<sequence length="117" mass="13815">MSEEMRTEIKLLKNITDNLQDSLIDLIINESEQRILSRINLYRNQKLPALPDGLEWIVRDVSIKRFNRLNAEGTKKHSEEGLSFDWESYLNEYEDILVSFNDTKPVDKSRSGVIRMW</sequence>
<dbReference type="Proteomes" id="UP000307201">
    <property type="component" value="Unassembled WGS sequence"/>
</dbReference>
<dbReference type="RefSeq" id="WP_072694442.1">
    <property type="nucleotide sequence ID" value="NZ_VBTE01000041.1"/>
</dbReference>
<comment type="caution">
    <text evidence="1">The sequence shown here is derived from an EMBL/GenBank/DDBJ whole genome shotgun (WGS) entry which is preliminary data.</text>
</comment>
<evidence type="ECO:0000313" key="1">
    <source>
        <dbReference type="EMBL" id="TLQ06060.1"/>
    </source>
</evidence>
<reference evidence="1 2" key="1">
    <citation type="submission" date="2019-05" db="EMBL/GenBank/DDBJ databases">
        <title>The metagenome of a microbial culture collection derived from dairy environment covers the genomic content of the human microbiome.</title>
        <authorList>
            <person name="Roder T."/>
            <person name="Wuthrich D."/>
            <person name="Sattari Z."/>
            <person name="Von Ah U."/>
            <person name="Bar C."/>
            <person name="Ronchi F."/>
            <person name="Macpherson A.J."/>
            <person name="Ganal-Vonarburg S.C."/>
            <person name="Bruggmann R."/>
            <person name="Vergeres G."/>
        </authorList>
    </citation>
    <scope>NUCLEOTIDE SEQUENCE [LARGE SCALE GENOMIC DNA]</scope>
    <source>
        <strain evidence="1 2">FAM 24235</strain>
    </source>
</reference>
<dbReference type="Pfam" id="PF05135">
    <property type="entry name" value="Phage_connect_1"/>
    <property type="match status" value="1"/>
</dbReference>
<accession>A0A5R9C056</accession>
<gene>
    <name evidence="1" type="ORF">FEZ48_11245</name>
</gene>
<dbReference type="AlphaFoldDB" id="A0A5R9C056"/>
<dbReference type="EMBL" id="VBTE01000041">
    <property type="protein sequence ID" value="TLQ06060.1"/>
    <property type="molecule type" value="Genomic_DNA"/>
</dbReference>
<dbReference type="OrthoDB" id="1701341at2"/>
<organism evidence="1 2">
    <name type="scientific">Marinilactibacillus psychrotolerans</name>
    <dbReference type="NCBI Taxonomy" id="191770"/>
    <lineage>
        <taxon>Bacteria</taxon>
        <taxon>Bacillati</taxon>
        <taxon>Bacillota</taxon>
        <taxon>Bacilli</taxon>
        <taxon>Lactobacillales</taxon>
        <taxon>Carnobacteriaceae</taxon>
        <taxon>Marinilactibacillus</taxon>
    </lineage>
</organism>
<name>A0A5R9C056_9LACT</name>
<dbReference type="InterPro" id="IPR021146">
    <property type="entry name" value="Phage_gp6-like_head-tail"/>
</dbReference>
<evidence type="ECO:0000313" key="2">
    <source>
        <dbReference type="Proteomes" id="UP000307201"/>
    </source>
</evidence>
<protein>
    <submittedName>
        <fullName evidence="1">Phage head-tail connector protein</fullName>
    </submittedName>
</protein>
<proteinExistence type="predicted"/>